<gene>
    <name evidence="9" type="ORF">RN001_005622</name>
</gene>
<name>A0AAN7QKG1_9COLE</name>
<keyword evidence="10" id="KW-1185">Reference proteome</keyword>
<evidence type="ECO:0000256" key="1">
    <source>
        <dbReference type="ARBA" id="ARBA00011764"/>
    </source>
</evidence>
<evidence type="ECO:0000256" key="2">
    <source>
        <dbReference type="ARBA" id="ARBA00016807"/>
    </source>
</evidence>
<keyword evidence="4" id="KW-0804">Transcription</keyword>
<dbReference type="PANTHER" id="PTHR21411:SF0">
    <property type="entry name" value="REGULATORY PROTEIN ZESTE"/>
    <property type="match status" value="1"/>
</dbReference>
<proteinExistence type="predicted"/>
<evidence type="ECO:0000256" key="6">
    <source>
        <dbReference type="SAM" id="Coils"/>
    </source>
</evidence>
<feature type="region of interest" description="Disordered" evidence="7">
    <location>
        <begin position="170"/>
        <end position="199"/>
    </location>
</feature>
<evidence type="ECO:0000313" key="10">
    <source>
        <dbReference type="Proteomes" id="UP001353858"/>
    </source>
</evidence>
<feature type="domain" description="Myb/SANT-like DNA-binding" evidence="8">
    <location>
        <begin position="8"/>
        <end position="85"/>
    </location>
</feature>
<keyword evidence="6" id="KW-0175">Coiled coil</keyword>
<accession>A0AAN7QKG1</accession>
<comment type="function">
    <text evidence="5">Involved in transvection phenomena (= synapsis-dependent gene expression), where the synaptic pairing of chromosomes carrying genes with which zeste interacts influences the expression of these genes. Zeste binds to DNA and stimulates transcription from a nearby promoter.</text>
</comment>
<feature type="coiled-coil region" evidence="6">
    <location>
        <begin position="235"/>
        <end position="282"/>
    </location>
</feature>
<evidence type="ECO:0000256" key="4">
    <source>
        <dbReference type="ARBA" id="ARBA00023163"/>
    </source>
</evidence>
<dbReference type="Proteomes" id="UP001353858">
    <property type="component" value="Unassembled WGS sequence"/>
</dbReference>
<evidence type="ECO:0000256" key="3">
    <source>
        <dbReference type="ARBA" id="ARBA00023015"/>
    </source>
</evidence>
<keyword evidence="3" id="KW-0805">Transcription regulation</keyword>
<protein>
    <recommendedName>
        <fullName evidence="2">Regulatory protein zeste</fullName>
    </recommendedName>
</protein>
<evidence type="ECO:0000256" key="7">
    <source>
        <dbReference type="SAM" id="MobiDB-lite"/>
    </source>
</evidence>
<dbReference type="AlphaFoldDB" id="A0AAN7QKG1"/>
<dbReference type="InterPro" id="IPR028002">
    <property type="entry name" value="Myb_DNA-bind_5"/>
</dbReference>
<dbReference type="PANTHER" id="PTHR21411">
    <property type="entry name" value="APONTIC"/>
    <property type="match status" value="1"/>
</dbReference>
<evidence type="ECO:0000313" key="9">
    <source>
        <dbReference type="EMBL" id="KAK4882303.1"/>
    </source>
</evidence>
<comment type="subunit">
    <text evidence="1">Self-associates forming complexes of several hundred monomers.</text>
</comment>
<evidence type="ECO:0000256" key="5">
    <source>
        <dbReference type="ARBA" id="ARBA00025466"/>
    </source>
</evidence>
<organism evidence="9 10">
    <name type="scientific">Aquatica leii</name>
    <dbReference type="NCBI Taxonomy" id="1421715"/>
    <lineage>
        <taxon>Eukaryota</taxon>
        <taxon>Metazoa</taxon>
        <taxon>Ecdysozoa</taxon>
        <taxon>Arthropoda</taxon>
        <taxon>Hexapoda</taxon>
        <taxon>Insecta</taxon>
        <taxon>Pterygota</taxon>
        <taxon>Neoptera</taxon>
        <taxon>Endopterygota</taxon>
        <taxon>Coleoptera</taxon>
        <taxon>Polyphaga</taxon>
        <taxon>Elateriformia</taxon>
        <taxon>Elateroidea</taxon>
        <taxon>Lampyridae</taxon>
        <taxon>Luciolinae</taxon>
        <taxon>Aquatica</taxon>
    </lineage>
</organism>
<reference evidence="10" key="1">
    <citation type="submission" date="2023-01" db="EMBL/GenBank/DDBJ databases">
        <title>Key to firefly adult light organ development and bioluminescence: homeobox transcription factors regulate luciferase expression and transportation to peroxisome.</title>
        <authorList>
            <person name="Fu X."/>
        </authorList>
    </citation>
    <scope>NUCLEOTIDE SEQUENCE [LARGE SCALE GENOMIC DNA]</scope>
</reference>
<dbReference type="Pfam" id="PF13873">
    <property type="entry name" value="Myb_DNA-bind_5"/>
    <property type="match status" value="1"/>
</dbReference>
<sequence>MEVKCKPRSRNFTEFEKNLLFEIVTNNYIDIIENKKTDGVSCAKKQVAWEEISVKFNSQAQTGPRTAKQLHSLYDIFKKNARSNLHSDKRNLYKTGGGTFTPKSTILDEKIVALLKPQFQPLVNNSDSSQEYYANTNYEFNDQTEYVVEDPCTSGLKENVIIVNIQPESPATSKSNVEETPKVPQTPKKRALPSTNTSTQNITKKKKLFDVIANRICSRKNLKDEIDQEVKNVKLQILNTDLKIKEKELEAVNEKIKQQRQLFEVELNIKKKELELKELKVKKFVQ</sequence>
<comment type="caution">
    <text evidence="9">The sequence shown here is derived from an EMBL/GenBank/DDBJ whole genome shotgun (WGS) entry which is preliminary data.</text>
</comment>
<dbReference type="EMBL" id="JARPUR010000002">
    <property type="protein sequence ID" value="KAK4882303.1"/>
    <property type="molecule type" value="Genomic_DNA"/>
</dbReference>
<evidence type="ECO:0000259" key="8">
    <source>
        <dbReference type="Pfam" id="PF13873"/>
    </source>
</evidence>